<dbReference type="EMBL" id="JACVFC010000003">
    <property type="protein sequence ID" value="MBC9933258.1"/>
    <property type="molecule type" value="Genomic_DNA"/>
</dbReference>
<dbReference type="GO" id="GO:0005524">
    <property type="term" value="F:ATP binding"/>
    <property type="evidence" value="ECO:0007669"/>
    <property type="project" value="UniProtKB-KW"/>
</dbReference>
<dbReference type="Proteomes" id="UP000659124">
    <property type="component" value="Unassembled WGS sequence"/>
</dbReference>
<keyword evidence="1" id="KW-1133">Transmembrane helix</keyword>
<keyword evidence="1" id="KW-0472">Membrane</keyword>
<feature type="transmembrane region" description="Helical" evidence="1">
    <location>
        <begin position="127"/>
        <end position="145"/>
    </location>
</feature>
<dbReference type="RefSeq" id="WP_188090371.1">
    <property type="nucleotide sequence ID" value="NZ_JACVFC010000003.1"/>
</dbReference>
<name>A0ABR7TTA2_9BACT</name>
<proteinExistence type="predicted"/>
<evidence type="ECO:0000313" key="3">
    <source>
        <dbReference type="Proteomes" id="UP000659124"/>
    </source>
</evidence>
<evidence type="ECO:0000313" key="2">
    <source>
        <dbReference type="EMBL" id="MBC9933258.1"/>
    </source>
</evidence>
<keyword evidence="2" id="KW-0067">ATP-binding</keyword>
<accession>A0ABR7TTA2</accession>
<keyword evidence="3" id="KW-1185">Reference proteome</keyword>
<sequence length="251" mass="27982">MQQKQVPLSAADAQLLKELEMTPGIHEKTVCSGHLVRMELAENHVLRYYFEDGQFVEAFPLFAEQGTATLLQLTHVTGLVHQPVRLEIVHCNDYTILLPPVLYEAHPASSQEQPILTAARSSLLKDTVLVALVFAVILFVLLYVMGMADHISMPAVLLGWMPPAAIVGAGLCFMLRRYQRYLKSIIHRKVVQGIVTEKLQGRIGKLSYTWYRIGPQLFPSTQAMLAEPGQPLQLTIMTAKDGSSAFQFNVL</sequence>
<evidence type="ECO:0000256" key="1">
    <source>
        <dbReference type="SAM" id="Phobius"/>
    </source>
</evidence>
<gene>
    <name evidence="2" type="ORF">ICL07_22905</name>
</gene>
<reference evidence="2 3" key="1">
    <citation type="submission" date="2020-09" db="EMBL/GenBank/DDBJ databases">
        <title>Genome sequences of type strains of Chitinophaga qingshengii and Chitinophaga varians.</title>
        <authorList>
            <person name="Kittiwongwattana C."/>
        </authorList>
    </citation>
    <scope>NUCLEOTIDE SEQUENCE [LARGE SCALE GENOMIC DNA]</scope>
    <source>
        <strain evidence="2 3">JCM 30026</strain>
    </source>
</reference>
<organism evidence="2 3">
    <name type="scientific">Chitinophaga qingshengii</name>
    <dbReference type="NCBI Taxonomy" id="1569794"/>
    <lineage>
        <taxon>Bacteria</taxon>
        <taxon>Pseudomonadati</taxon>
        <taxon>Bacteroidota</taxon>
        <taxon>Chitinophagia</taxon>
        <taxon>Chitinophagales</taxon>
        <taxon>Chitinophagaceae</taxon>
        <taxon>Chitinophaga</taxon>
    </lineage>
</organism>
<protein>
    <submittedName>
        <fullName evidence="2">ABC transporter ATP-binding protein</fullName>
    </submittedName>
</protein>
<keyword evidence="1" id="KW-0812">Transmembrane</keyword>
<comment type="caution">
    <text evidence="2">The sequence shown here is derived from an EMBL/GenBank/DDBJ whole genome shotgun (WGS) entry which is preliminary data.</text>
</comment>
<feature type="transmembrane region" description="Helical" evidence="1">
    <location>
        <begin position="151"/>
        <end position="175"/>
    </location>
</feature>
<keyword evidence="2" id="KW-0547">Nucleotide-binding</keyword>